<dbReference type="GO" id="GO:0051082">
    <property type="term" value="F:unfolded protein binding"/>
    <property type="evidence" value="ECO:0007669"/>
    <property type="project" value="InterPro"/>
</dbReference>
<dbReference type="SUPFAM" id="SSF110942">
    <property type="entry name" value="HSP90 C-terminal domain"/>
    <property type="match status" value="1"/>
</dbReference>
<proteinExistence type="inferred from homology"/>
<organism evidence="4">
    <name type="scientific">Noccaea caerulescens</name>
    <name type="common">Alpine penny-cress</name>
    <name type="synonym">Thlaspi caerulescens</name>
    <dbReference type="NCBI Taxonomy" id="107243"/>
    <lineage>
        <taxon>Eukaryota</taxon>
        <taxon>Viridiplantae</taxon>
        <taxon>Streptophyta</taxon>
        <taxon>Embryophyta</taxon>
        <taxon>Tracheophyta</taxon>
        <taxon>Spermatophyta</taxon>
        <taxon>Magnoliopsida</taxon>
        <taxon>eudicotyledons</taxon>
        <taxon>Gunneridae</taxon>
        <taxon>Pentapetalae</taxon>
        <taxon>rosids</taxon>
        <taxon>malvids</taxon>
        <taxon>Brassicales</taxon>
        <taxon>Brassicaceae</taxon>
        <taxon>Coluteocarpeae</taxon>
        <taxon>Noccaea</taxon>
    </lineage>
</organism>
<dbReference type="InterPro" id="IPR020568">
    <property type="entry name" value="Ribosomal_Su5_D2-typ_SF"/>
</dbReference>
<evidence type="ECO:0000256" key="1">
    <source>
        <dbReference type="ARBA" id="ARBA00008239"/>
    </source>
</evidence>
<feature type="coiled-coil region" evidence="3">
    <location>
        <begin position="113"/>
        <end position="152"/>
    </location>
</feature>
<keyword evidence="3" id="KW-0175">Coiled coil</keyword>
<dbReference type="EMBL" id="GEVM01008185">
    <property type="protein sequence ID" value="JAU97753.1"/>
    <property type="molecule type" value="Transcribed_RNA"/>
</dbReference>
<dbReference type="Gene3D" id="3.30.230.80">
    <property type="match status" value="1"/>
</dbReference>
<dbReference type="InterPro" id="IPR001404">
    <property type="entry name" value="Hsp90_fam"/>
</dbReference>
<evidence type="ECO:0000256" key="3">
    <source>
        <dbReference type="SAM" id="Coils"/>
    </source>
</evidence>
<evidence type="ECO:0000313" key="4">
    <source>
        <dbReference type="EMBL" id="JAU97753.1"/>
    </source>
</evidence>
<evidence type="ECO:0000256" key="2">
    <source>
        <dbReference type="ARBA" id="ARBA00023186"/>
    </source>
</evidence>
<dbReference type="PANTHER" id="PTHR11528">
    <property type="entry name" value="HEAT SHOCK PROTEIN 90 FAMILY MEMBER"/>
    <property type="match status" value="1"/>
</dbReference>
<dbReference type="Gene3D" id="3.40.50.11260">
    <property type="match status" value="1"/>
</dbReference>
<dbReference type="AlphaFoldDB" id="A0A1J3JZR8"/>
<sequence>MNWVHFNTEGEIVFTAVLYIPNRVPYDFYNNYNTRKNEIKLYVRRVLIAEQHAELIPKYLSFVQGVIDSNDISVNVNRETLQQSKSFKVINQRVTKKILDMISEIAAWEDVTEDEYEEELEEDSEEIALMDEEELAKKKEAAKEKLLKERKERYEKFYEEFGKAIKLGILEDKTNRKKLASLSRWHTTKGDGALVSFDQYIKRMKEVQDQIYFFSGEDRAVLEKSPLVVGLVRRGYEVLLCDDPIDEYVFNTLREYEGKNIVNVGKGDFKMPDDGERERKVQKFLTKKYEPYVAFAKKILFERVNNVVVSSRLTNEPCVVVADTYGYSSFMDKIQKAQMFNANTDDSPASDFKKIL</sequence>
<comment type="similarity">
    <text evidence="1">Belongs to the heat shock protein 90 family.</text>
</comment>
<dbReference type="Gene3D" id="1.20.120.790">
    <property type="entry name" value="Heat shock protein 90, C-terminal domain"/>
    <property type="match status" value="1"/>
</dbReference>
<dbReference type="Pfam" id="PF00183">
    <property type="entry name" value="HSP90"/>
    <property type="match status" value="1"/>
</dbReference>
<dbReference type="GO" id="GO:0005524">
    <property type="term" value="F:ATP binding"/>
    <property type="evidence" value="ECO:0007669"/>
    <property type="project" value="InterPro"/>
</dbReference>
<dbReference type="SUPFAM" id="SSF54211">
    <property type="entry name" value="Ribosomal protein S5 domain 2-like"/>
    <property type="match status" value="1"/>
</dbReference>
<accession>A0A1J3JZR8</accession>
<keyword evidence="2" id="KW-0143">Chaperone</keyword>
<dbReference type="GO" id="GO:0140662">
    <property type="term" value="F:ATP-dependent protein folding chaperone"/>
    <property type="evidence" value="ECO:0007669"/>
    <property type="project" value="InterPro"/>
</dbReference>
<protein>
    <submittedName>
        <fullName evidence="4">Endoplasmin-like protein</fullName>
    </submittedName>
</protein>
<reference evidence="4" key="1">
    <citation type="submission" date="2016-07" db="EMBL/GenBank/DDBJ databases">
        <title>De novo transcriptome assembly of four accessions of the metal hyperaccumulator plant Noccaea caerulescens.</title>
        <authorList>
            <person name="Blande D."/>
            <person name="Halimaa P."/>
            <person name="Tervahauta A.I."/>
            <person name="Aarts M.G."/>
            <person name="Karenlampi S.O."/>
        </authorList>
    </citation>
    <scope>NUCLEOTIDE SEQUENCE</scope>
</reference>
<gene>
    <name evidence="4" type="ORF">MP_TR23523_c0_g1_i1_g.68392</name>
</gene>
<dbReference type="GO" id="GO:0016887">
    <property type="term" value="F:ATP hydrolysis activity"/>
    <property type="evidence" value="ECO:0007669"/>
    <property type="project" value="InterPro"/>
</dbReference>
<dbReference type="InterPro" id="IPR037196">
    <property type="entry name" value="HSP90_C"/>
</dbReference>
<name>A0A1J3JZR8_NOCCA</name>